<keyword evidence="3" id="KW-1185">Reference proteome</keyword>
<dbReference type="AlphaFoldDB" id="A0A0C3B2D2"/>
<name>A0A0C3B2D2_SERVB</name>
<dbReference type="HOGENOM" id="CLU_1054352_0_0_1"/>
<reference evidence="3" key="2">
    <citation type="submission" date="2015-01" db="EMBL/GenBank/DDBJ databases">
        <title>Evolutionary Origins and Diversification of the Mycorrhizal Mutualists.</title>
        <authorList>
            <consortium name="DOE Joint Genome Institute"/>
            <consortium name="Mycorrhizal Genomics Consortium"/>
            <person name="Kohler A."/>
            <person name="Kuo A."/>
            <person name="Nagy L.G."/>
            <person name="Floudas D."/>
            <person name="Copeland A."/>
            <person name="Barry K.W."/>
            <person name="Cichocki N."/>
            <person name="Veneault-Fourrey C."/>
            <person name="LaButti K."/>
            <person name="Lindquist E.A."/>
            <person name="Lipzen A."/>
            <person name="Lundell T."/>
            <person name="Morin E."/>
            <person name="Murat C."/>
            <person name="Riley R."/>
            <person name="Ohm R."/>
            <person name="Sun H."/>
            <person name="Tunlid A."/>
            <person name="Henrissat B."/>
            <person name="Grigoriev I.V."/>
            <person name="Hibbett D.S."/>
            <person name="Martin F."/>
        </authorList>
    </citation>
    <scope>NUCLEOTIDE SEQUENCE [LARGE SCALE GENOMIC DNA]</scope>
    <source>
        <strain evidence="3">MAFF 305830</strain>
    </source>
</reference>
<accession>A0A0C3B2D2</accession>
<feature type="region of interest" description="Disordered" evidence="1">
    <location>
        <begin position="1"/>
        <end position="22"/>
    </location>
</feature>
<reference evidence="2 3" key="1">
    <citation type="submission" date="2014-04" db="EMBL/GenBank/DDBJ databases">
        <authorList>
            <consortium name="DOE Joint Genome Institute"/>
            <person name="Kuo A."/>
            <person name="Zuccaro A."/>
            <person name="Kohler A."/>
            <person name="Nagy L.G."/>
            <person name="Floudas D."/>
            <person name="Copeland A."/>
            <person name="Barry K.W."/>
            <person name="Cichocki N."/>
            <person name="Veneault-Fourrey C."/>
            <person name="LaButti K."/>
            <person name="Lindquist E.A."/>
            <person name="Lipzen A."/>
            <person name="Lundell T."/>
            <person name="Morin E."/>
            <person name="Murat C."/>
            <person name="Sun H."/>
            <person name="Tunlid A."/>
            <person name="Henrissat B."/>
            <person name="Grigoriev I.V."/>
            <person name="Hibbett D.S."/>
            <person name="Martin F."/>
            <person name="Nordberg H.P."/>
            <person name="Cantor M.N."/>
            <person name="Hua S.X."/>
        </authorList>
    </citation>
    <scope>NUCLEOTIDE SEQUENCE [LARGE SCALE GENOMIC DNA]</scope>
    <source>
        <strain evidence="2 3">MAFF 305830</strain>
    </source>
</reference>
<proteinExistence type="predicted"/>
<evidence type="ECO:0000256" key="1">
    <source>
        <dbReference type="SAM" id="MobiDB-lite"/>
    </source>
</evidence>
<gene>
    <name evidence="2" type="ORF">M408DRAFT_10297</name>
</gene>
<dbReference type="EMBL" id="KN824312">
    <property type="protein sequence ID" value="KIM25661.1"/>
    <property type="molecule type" value="Genomic_DNA"/>
</dbReference>
<dbReference type="Proteomes" id="UP000054097">
    <property type="component" value="Unassembled WGS sequence"/>
</dbReference>
<evidence type="ECO:0000313" key="2">
    <source>
        <dbReference type="EMBL" id="KIM25661.1"/>
    </source>
</evidence>
<protein>
    <submittedName>
        <fullName evidence="2">Uncharacterized protein</fullName>
    </submittedName>
</protein>
<sequence>MSQQSRPYIPLQTMGDGPQYDDPYNNMTADTSSTLLGKEEKQEYNKMNLLTELKRRTSSIFTASGEKLNLTEHESRYQDADYTALQDRLSSDGINSSDRIVYPELWYLKGSLVQFDQKTRLLSVKWSILWSQNGSEPQPFGEDNHRVLIGLYRDRSLREETASRLAALRKTAEKLGQSIGRRNTTEYAESYMKFAGTRIDDRAPQPVATLGIRSWDAAQTDISLQHAVTGSAWMTPSIALGFTFMASLKPSSLVGWYYRLCDRL</sequence>
<organism evidence="2 3">
    <name type="scientific">Serendipita vermifera MAFF 305830</name>
    <dbReference type="NCBI Taxonomy" id="933852"/>
    <lineage>
        <taxon>Eukaryota</taxon>
        <taxon>Fungi</taxon>
        <taxon>Dikarya</taxon>
        <taxon>Basidiomycota</taxon>
        <taxon>Agaricomycotina</taxon>
        <taxon>Agaricomycetes</taxon>
        <taxon>Sebacinales</taxon>
        <taxon>Serendipitaceae</taxon>
        <taxon>Serendipita</taxon>
    </lineage>
</organism>
<evidence type="ECO:0000313" key="3">
    <source>
        <dbReference type="Proteomes" id="UP000054097"/>
    </source>
</evidence>